<dbReference type="Pfam" id="PF01636">
    <property type="entry name" value="APH"/>
    <property type="match status" value="1"/>
</dbReference>
<evidence type="ECO:0000313" key="3">
    <source>
        <dbReference type="Proteomes" id="UP000538147"/>
    </source>
</evidence>
<evidence type="ECO:0000259" key="1">
    <source>
        <dbReference type="Pfam" id="PF01636"/>
    </source>
</evidence>
<keyword evidence="3" id="KW-1185">Reference proteome</keyword>
<feature type="domain" description="Aminoglycoside phosphotransferase" evidence="1">
    <location>
        <begin position="364"/>
        <end position="434"/>
    </location>
</feature>
<protein>
    <recommendedName>
        <fullName evidence="1">Aminoglycoside phosphotransferase domain-containing protein</fullName>
    </recommendedName>
</protein>
<organism evidence="2 3">
    <name type="scientific">Polymorphobacter multimanifer</name>
    <dbReference type="NCBI Taxonomy" id="1070431"/>
    <lineage>
        <taxon>Bacteria</taxon>
        <taxon>Pseudomonadati</taxon>
        <taxon>Pseudomonadota</taxon>
        <taxon>Alphaproteobacteria</taxon>
        <taxon>Sphingomonadales</taxon>
        <taxon>Sphingosinicellaceae</taxon>
        <taxon>Polymorphobacter</taxon>
    </lineage>
</organism>
<proteinExistence type="predicted"/>
<dbReference type="InterPro" id="IPR002575">
    <property type="entry name" value="Aminoglycoside_PTrfase"/>
</dbReference>
<name>A0A841L6G4_9SPHN</name>
<dbReference type="InterPro" id="IPR011009">
    <property type="entry name" value="Kinase-like_dom_sf"/>
</dbReference>
<comment type="caution">
    <text evidence="2">The sequence shown here is derived from an EMBL/GenBank/DDBJ whole genome shotgun (WGS) entry which is preliminary data.</text>
</comment>
<gene>
    <name evidence="2" type="ORF">FHS79_002739</name>
</gene>
<dbReference type="Proteomes" id="UP000538147">
    <property type="component" value="Unassembled WGS sequence"/>
</dbReference>
<dbReference type="SUPFAM" id="SSF56112">
    <property type="entry name" value="Protein kinase-like (PK-like)"/>
    <property type="match status" value="1"/>
</dbReference>
<evidence type="ECO:0000313" key="2">
    <source>
        <dbReference type="EMBL" id="MBB6228549.1"/>
    </source>
</evidence>
<reference evidence="2 3" key="1">
    <citation type="submission" date="2020-08" db="EMBL/GenBank/DDBJ databases">
        <title>Genomic Encyclopedia of Type Strains, Phase IV (KMG-IV): sequencing the most valuable type-strain genomes for metagenomic binning, comparative biology and taxonomic classification.</title>
        <authorList>
            <person name="Goeker M."/>
        </authorList>
    </citation>
    <scope>NUCLEOTIDE SEQUENCE [LARGE SCALE GENOMIC DNA]</scope>
    <source>
        <strain evidence="2 3">DSM 102189</strain>
    </source>
</reference>
<dbReference type="AlphaFoldDB" id="A0A841L6G4"/>
<sequence length="526" mass="57280">MTIRVITSGAYVDAELQAEFGRVPPAFLPVGGSLLIHHQLQRLGASASRTILSLPDDFVLDPIELERLVAAGVEILAVDARLSLGRSIGRLIAAIGSDAPIEIIHGDTLMDCLPAEAGDAMSIGKATDGYHWATVVVVEGLVSSVADDAAGTDTQSQSILTGAFRIADPDLFLRCLVIADDNFVRALDGYAQRRPVAAVALPGWLDFGHLQTFFRSRHHLAAARHFNSLVISDGVVHKTSDQDFKMAAEAGWLRSLPASLQLYSARLIEDETTPADGGYATEYAFLPTIAEIYLSRLNLRGWQRILSAMTSFVEASARCREDGVGATLATLGIDKTVSRLEQARDVLPDIDVERRIGGKCCPAPSRMLAELFGLIAAAPPRAPSIMHGDLCFSNILYNSRNQRICVIDPRGYVEDGIATAYGDTRYDVAKLAHSIIGRYDQIVAGQYRLEDTADSAELVMPFDPIKDGLECQFLEQSVEGVDFASDAVIATMITLFFSMIPLHRDNARRQRAFFVNGAQLYMRFYG</sequence>
<dbReference type="RefSeq" id="WP_184201059.1">
    <property type="nucleotide sequence ID" value="NZ_BMOX01000021.1"/>
</dbReference>
<dbReference type="EMBL" id="JACIIV010000020">
    <property type="protein sequence ID" value="MBB6228549.1"/>
    <property type="molecule type" value="Genomic_DNA"/>
</dbReference>
<accession>A0A841L6G4</accession>